<protein>
    <submittedName>
        <fullName evidence="1">Uncharacterized protein</fullName>
    </submittedName>
</protein>
<dbReference type="AlphaFoldDB" id="A0A7J8NIS9"/>
<sequence length="20" mass="2319">METELANLSINEEEEEILIV</sequence>
<evidence type="ECO:0000313" key="2">
    <source>
        <dbReference type="Proteomes" id="UP000593572"/>
    </source>
</evidence>
<comment type="caution">
    <text evidence="1">The sequence shown here is derived from an EMBL/GenBank/DDBJ whole genome shotgun (WGS) entry which is preliminary data.</text>
</comment>
<reference evidence="1 2" key="1">
    <citation type="journal article" date="2019" name="Genome Biol. Evol.">
        <title>Insights into the evolution of the New World diploid cottons (Gossypium, subgenus Houzingenia) based on genome sequencing.</title>
        <authorList>
            <person name="Grover C.E."/>
            <person name="Arick M.A. 2nd"/>
            <person name="Thrash A."/>
            <person name="Conover J.L."/>
            <person name="Sanders W.S."/>
            <person name="Peterson D.G."/>
            <person name="Frelichowski J.E."/>
            <person name="Scheffler J.A."/>
            <person name="Scheffler B.E."/>
            <person name="Wendel J.F."/>
        </authorList>
    </citation>
    <scope>NUCLEOTIDE SEQUENCE [LARGE SCALE GENOMIC DNA]</scope>
    <source>
        <strain evidence="1">157</strain>
        <tissue evidence="1">Leaf</tissue>
    </source>
</reference>
<organism evidence="1 2">
    <name type="scientific">Gossypium lobatum</name>
    <dbReference type="NCBI Taxonomy" id="34289"/>
    <lineage>
        <taxon>Eukaryota</taxon>
        <taxon>Viridiplantae</taxon>
        <taxon>Streptophyta</taxon>
        <taxon>Embryophyta</taxon>
        <taxon>Tracheophyta</taxon>
        <taxon>Spermatophyta</taxon>
        <taxon>Magnoliopsida</taxon>
        <taxon>eudicotyledons</taxon>
        <taxon>Gunneridae</taxon>
        <taxon>Pentapetalae</taxon>
        <taxon>rosids</taxon>
        <taxon>malvids</taxon>
        <taxon>Malvales</taxon>
        <taxon>Malvaceae</taxon>
        <taxon>Malvoideae</taxon>
        <taxon>Gossypium</taxon>
    </lineage>
</organism>
<dbReference type="EMBL" id="JABEZX010352105">
    <property type="protein sequence ID" value="MBA0576897.1"/>
    <property type="molecule type" value="Genomic_DNA"/>
</dbReference>
<proteinExistence type="predicted"/>
<evidence type="ECO:0000313" key="1">
    <source>
        <dbReference type="EMBL" id="MBA0576897.1"/>
    </source>
</evidence>
<dbReference type="Proteomes" id="UP000593572">
    <property type="component" value="Unassembled WGS sequence"/>
</dbReference>
<name>A0A7J8NIS9_9ROSI</name>
<keyword evidence="2" id="KW-1185">Reference proteome</keyword>
<gene>
    <name evidence="1" type="ORF">Golob_024872</name>
</gene>
<accession>A0A7J8NIS9</accession>